<organism evidence="1 2">
    <name type="scientific">Isoptericola hypogeus</name>
    <dbReference type="NCBI Taxonomy" id="300179"/>
    <lineage>
        <taxon>Bacteria</taxon>
        <taxon>Bacillati</taxon>
        <taxon>Actinomycetota</taxon>
        <taxon>Actinomycetes</taxon>
        <taxon>Micrococcales</taxon>
        <taxon>Promicromonosporaceae</taxon>
        <taxon>Isoptericola</taxon>
    </lineage>
</organism>
<sequence length="213" mass="24268">MPVFIKDDRAVLFVHVPKAGGSAIEKHFRSAGYTMHYRDGKTGPGTLNKYQQCSPQHLHAALCAELLRLDRFDAIFTIVREPLARFRSEYSMRAKTRLEDGTRHLDTSAAAVEHWATKVMKRYLKDPYVHDNHLRPQSEFVVPGSLVHRLEDGMGQLMTRLNQAYELDLPDMVEKVRTSEHVSGVASSDVELSPALESRLRDFYADDFANFGY</sequence>
<dbReference type="Pfam" id="PF03567">
    <property type="entry name" value="Sulfotransfer_2"/>
    <property type="match status" value="1"/>
</dbReference>
<evidence type="ECO:0000313" key="1">
    <source>
        <dbReference type="EMBL" id="GAA1710134.1"/>
    </source>
</evidence>
<protein>
    <recommendedName>
        <fullName evidence="3">Sulfotransferase family protein</fullName>
    </recommendedName>
</protein>
<dbReference type="EMBL" id="BAAAPM010000002">
    <property type="protein sequence ID" value="GAA1710134.1"/>
    <property type="molecule type" value="Genomic_DNA"/>
</dbReference>
<gene>
    <name evidence="1" type="ORF">GCM10009809_03100</name>
</gene>
<dbReference type="SUPFAM" id="SSF52540">
    <property type="entry name" value="P-loop containing nucleoside triphosphate hydrolases"/>
    <property type="match status" value="1"/>
</dbReference>
<accession>A0ABN2IRD9</accession>
<dbReference type="InterPro" id="IPR005331">
    <property type="entry name" value="Sulfotransferase"/>
</dbReference>
<proteinExistence type="predicted"/>
<evidence type="ECO:0000313" key="2">
    <source>
        <dbReference type="Proteomes" id="UP001501138"/>
    </source>
</evidence>
<name>A0ABN2IRD9_9MICO</name>
<keyword evidence="2" id="KW-1185">Reference proteome</keyword>
<comment type="caution">
    <text evidence="1">The sequence shown here is derived from an EMBL/GenBank/DDBJ whole genome shotgun (WGS) entry which is preliminary data.</text>
</comment>
<dbReference type="Proteomes" id="UP001501138">
    <property type="component" value="Unassembled WGS sequence"/>
</dbReference>
<evidence type="ECO:0008006" key="3">
    <source>
        <dbReference type="Google" id="ProtNLM"/>
    </source>
</evidence>
<dbReference type="InterPro" id="IPR027417">
    <property type="entry name" value="P-loop_NTPase"/>
</dbReference>
<dbReference type="Gene3D" id="3.40.50.300">
    <property type="entry name" value="P-loop containing nucleotide triphosphate hydrolases"/>
    <property type="match status" value="1"/>
</dbReference>
<dbReference type="RefSeq" id="WP_344244956.1">
    <property type="nucleotide sequence ID" value="NZ_BAAAPM010000002.1"/>
</dbReference>
<reference evidence="1 2" key="1">
    <citation type="journal article" date="2019" name="Int. J. Syst. Evol. Microbiol.">
        <title>The Global Catalogue of Microorganisms (GCM) 10K type strain sequencing project: providing services to taxonomists for standard genome sequencing and annotation.</title>
        <authorList>
            <consortium name="The Broad Institute Genomics Platform"/>
            <consortium name="The Broad Institute Genome Sequencing Center for Infectious Disease"/>
            <person name="Wu L."/>
            <person name="Ma J."/>
        </authorList>
    </citation>
    <scope>NUCLEOTIDE SEQUENCE [LARGE SCALE GENOMIC DNA]</scope>
    <source>
        <strain evidence="1 2">JCM 15589</strain>
    </source>
</reference>